<evidence type="ECO:0000313" key="6">
    <source>
        <dbReference type="Proteomes" id="UP000676996"/>
    </source>
</evidence>
<dbReference type="RefSeq" id="WP_284055208.1">
    <property type="nucleotide sequence ID" value="NZ_JAGRQC010000006.1"/>
</dbReference>
<dbReference type="GO" id="GO:0008967">
    <property type="term" value="F:phosphoglycolate phosphatase activity"/>
    <property type="evidence" value="ECO:0007669"/>
    <property type="project" value="UniProtKB-EC"/>
</dbReference>
<comment type="catalytic activity">
    <reaction evidence="1">
        <text>2-phosphoglycolate + H2O = glycolate + phosphate</text>
        <dbReference type="Rhea" id="RHEA:14369"/>
        <dbReference type="ChEBI" id="CHEBI:15377"/>
        <dbReference type="ChEBI" id="CHEBI:29805"/>
        <dbReference type="ChEBI" id="CHEBI:43474"/>
        <dbReference type="ChEBI" id="CHEBI:58033"/>
        <dbReference type="EC" id="3.1.3.18"/>
    </reaction>
</comment>
<dbReference type="SFLD" id="SFLDS00003">
    <property type="entry name" value="Haloacid_Dehalogenase"/>
    <property type="match status" value="1"/>
</dbReference>
<comment type="caution">
    <text evidence="5">The sequence shown here is derived from an EMBL/GenBank/DDBJ whole genome shotgun (WGS) entry which is preliminary data.</text>
</comment>
<comment type="similarity">
    <text evidence="3">Belongs to the HAD-like hydrolase superfamily. CbbY/CbbZ/Gph/YieH family.</text>
</comment>
<comment type="pathway">
    <text evidence="2">Organic acid metabolism; glycolate biosynthesis; glycolate from 2-phosphoglycolate: step 1/1.</text>
</comment>
<keyword evidence="6" id="KW-1185">Reference proteome</keyword>
<accession>A0A8T4IG40</accession>
<dbReference type="PRINTS" id="PR00413">
    <property type="entry name" value="HADHALOGNASE"/>
</dbReference>
<dbReference type="InterPro" id="IPR023214">
    <property type="entry name" value="HAD_sf"/>
</dbReference>
<dbReference type="AlphaFoldDB" id="A0A8T4IG40"/>
<sequence length="222" mass="23671">MTRIPFDIVGFDLDGTILDTSGDLTAAVNHTLQAAGRPPLDKAAVTSKVGGGAKNLLIQALEDTGGCPPDEFRRLYKLLLGYYEANIAVHTRPFDGALDAIDLLREAGVTTAIVTNKFENLAEKVLGELDIRDRFACVIGGDTMGKGFAKPHRAPIDEMIRRCGGGRTAFVGDSIYDVEAAKNAGVPAIAVSFGFLLQPVDEMGADAVIDHYRELPGALRTL</sequence>
<gene>
    <name evidence="5" type="ORF">J7S20_15745</name>
</gene>
<dbReference type="GO" id="GO:0006281">
    <property type="term" value="P:DNA repair"/>
    <property type="evidence" value="ECO:0007669"/>
    <property type="project" value="TreeGrafter"/>
</dbReference>
<organism evidence="5 6">
    <name type="scientific">Stakelama marina</name>
    <dbReference type="NCBI Taxonomy" id="2826939"/>
    <lineage>
        <taxon>Bacteria</taxon>
        <taxon>Pseudomonadati</taxon>
        <taxon>Pseudomonadota</taxon>
        <taxon>Alphaproteobacteria</taxon>
        <taxon>Sphingomonadales</taxon>
        <taxon>Sphingomonadaceae</taxon>
        <taxon>Stakelama</taxon>
    </lineage>
</organism>
<dbReference type="SFLD" id="SFLDG01129">
    <property type="entry name" value="C1.5:_HAD__Beta-PGM__Phosphata"/>
    <property type="match status" value="1"/>
</dbReference>
<dbReference type="SUPFAM" id="SSF56784">
    <property type="entry name" value="HAD-like"/>
    <property type="match status" value="1"/>
</dbReference>
<dbReference type="InterPro" id="IPR006439">
    <property type="entry name" value="HAD-SF_hydro_IA"/>
</dbReference>
<dbReference type="Proteomes" id="UP000676996">
    <property type="component" value="Unassembled WGS sequence"/>
</dbReference>
<proteinExistence type="inferred from homology"/>
<evidence type="ECO:0000256" key="3">
    <source>
        <dbReference type="ARBA" id="ARBA00006171"/>
    </source>
</evidence>
<dbReference type="InterPro" id="IPR023198">
    <property type="entry name" value="PGP-like_dom2"/>
</dbReference>
<reference evidence="5" key="1">
    <citation type="submission" date="2021-04" db="EMBL/GenBank/DDBJ databases">
        <title>Ouciella asimina sp. nov., isolated from the surface seawater in the hydrothermal field of Okinawa Trough.</title>
        <authorList>
            <person name="Shuang W."/>
        </authorList>
    </citation>
    <scope>NUCLEOTIDE SEQUENCE</scope>
    <source>
        <strain evidence="5">LXI357</strain>
    </source>
</reference>
<dbReference type="GO" id="GO:0005829">
    <property type="term" value="C:cytosol"/>
    <property type="evidence" value="ECO:0007669"/>
    <property type="project" value="TreeGrafter"/>
</dbReference>
<dbReference type="NCBIfam" id="TIGR01549">
    <property type="entry name" value="HAD-SF-IA-v1"/>
    <property type="match status" value="1"/>
</dbReference>
<evidence type="ECO:0000256" key="4">
    <source>
        <dbReference type="ARBA" id="ARBA00013078"/>
    </source>
</evidence>
<dbReference type="EMBL" id="JAGRQC010000006">
    <property type="protein sequence ID" value="MBR0553958.1"/>
    <property type="molecule type" value="Genomic_DNA"/>
</dbReference>
<dbReference type="Gene3D" id="3.40.50.1000">
    <property type="entry name" value="HAD superfamily/HAD-like"/>
    <property type="match status" value="1"/>
</dbReference>
<dbReference type="PANTHER" id="PTHR43434:SF1">
    <property type="entry name" value="PHOSPHOGLYCOLATE PHOSPHATASE"/>
    <property type="match status" value="1"/>
</dbReference>
<dbReference type="InterPro" id="IPR036412">
    <property type="entry name" value="HAD-like_sf"/>
</dbReference>
<evidence type="ECO:0000256" key="1">
    <source>
        <dbReference type="ARBA" id="ARBA00000830"/>
    </source>
</evidence>
<keyword evidence="5" id="KW-0378">Hydrolase</keyword>
<evidence type="ECO:0000313" key="5">
    <source>
        <dbReference type="EMBL" id="MBR0553958.1"/>
    </source>
</evidence>
<protein>
    <recommendedName>
        <fullName evidence="4">phosphoglycolate phosphatase</fullName>
        <ecNumber evidence="4">3.1.3.18</ecNumber>
    </recommendedName>
</protein>
<dbReference type="Pfam" id="PF00702">
    <property type="entry name" value="Hydrolase"/>
    <property type="match status" value="1"/>
</dbReference>
<name>A0A8T4IG40_9SPHN</name>
<dbReference type="EC" id="3.1.3.18" evidence="4"/>
<dbReference type="Gene3D" id="1.10.150.240">
    <property type="entry name" value="Putative phosphatase, domain 2"/>
    <property type="match status" value="1"/>
</dbReference>
<evidence type="ECO:0000256" key="2">
    <source>
        <dbReference type="ARBA" id="ARBA00004818"/>
    </source>
</evidence>
<dbReference type="InterPro" id="IPR050155">
    <property type="entry name" value="HAD-like_hydrolase_sf"/>
</dbReference>
<dbReference type="PANTHER" id="PTHR43434">
    <property type="entry name" value="PHOSPHOGLYCOLATE PHOSPHATASE"/>
    <property type="match status" value="1"/>
</dbReference>